<sequence length="316" mass="35081">MGKCLKTQWTSRRKGGWQVAISGVLDRLSSTLPTLANSEARIARWILENPRQLVDLTVKDLARITGSSQAAVIRLCKSIQVSGYQSLKVSVVADIAREDRPVGSRFMEIDPTTPLSRSIQSLKRHTVMGITRTLNDMRESDIDRVVDRLKEARWIAAYGTGASAIVVKDFQQKLWRLGLPVFWSEDFHIMATIVGQLTQDDIFMAVSYSGETAEVLELTQLARKRHAFVTALTRFDRKNPLSRLADLPIYVYAYEASPRIGASSSLISSLTAMSALLFALANTLADTAETKLFDTLDAVRSHRVALPPPETPYDGV</sequence>
<dbReference type="Pfam" id="PF01418">
    <property type="entry name" value="HTH_6"/>
    <property type="match status" value="1"/>
</dbReference>
<evidence type="ECO:0000259" key="5">
    <source>
        <dbReference type="PROSITE" id="PS51464"/>
    </source>
</evidence>
<dbReference type="Pfam" id="PF01380">
    <property type="entry name" value="SIS"/>
    <property type="match status" value="1"/>
</dbReference>
<dbReference type="SUPFAM" id="SSF53697">
    <property type="entry name" value="SIS domain"/>
    <property type="match status" value="1"/>
</dbReference>
<keyword evidence="3" id="KW-0804">Transcription</keyword>
<feature type="domain" description="HTH rpiR-type" evidence="4">
    <location>
        <begin position="22"/>
        <end position="98"/>
    </location>
</feature>
<evidence type="ECO:0000313" key="6">
    <source>
        <dbReference type="EMBL" id="PSR30063.1"/>
    </source>
</evidence>
<dbReference type="Proteomes" id="UP000242699">
    <property type="component" value="Unassembled WGS sequence"/>
</dbReference>
<dbReference type="InterPro" id="IPR047640">
    <property type="entry name" value="RpiR-like"/>
</dbReference>
<dbReference type="PANTHER" id="PTHR30514:SF1">
    <property type="entry name" value="HTH-TYPE TRANSCRIPTIONAL REGULATOR HEXR-RELATED"/>
    <property type="match status" value="1"/>
</dbReference>
<dbReference type="Gene3D" id="1.10.10.10">
    <property type="entry name" value="Winged helix-like DNA-binding domain superfamily/Winged helix DNA-binding domain"/>
    <property type="match status" value="1"/>
</dbReference>
<gene>
    <name evidence="6" type="ORF">C7B43_07210</name>
</gene>
<evidence type="ECO:0000259" key="4">
    <source>
        <dbReference type="PROSITE" id="PS51071"/>
    </source>
</evidence>
<dbReference type="InterPro" id="IPR009057">
    <property type="entry name" value="Homeodomain-like_sf"/>
</dbReference>
<evidence type="ECO:0000313" key="7">
    <source>
        <dbReference type="Proteomes" id="UP000242699"/>
    </source>
</evidence>
<proteinExistence type="predicted"/>
<dbReference type="GO" id="GO:1901135">
    <property type="term" value="P:carbohydrate derivative metabolic process"/>
    <property type="evidence" value="ECO:0007669"/>
    <property type="project" value="InterPro"/>
</dbReference>
<keyword evidence="2" id="KW-0238">DNA-binding</keyword>
<dbReference type="GO" id="GO:0097367">
    <property type="term" value="F:carbohydrate derivative binding"/>
    <property type="evidence" value="ECO:0007669"/>
    <property type="project" value="InterPro"/>
</dbReference>
<dbReference type="InterPro" id="IPR001347">
    <property type="entry name" value="SIS_dom"/>
</dbReference>
<dbReference type="GO" id="GO:0003677">
    <property type="term" value="F:DNA binding"/>
    <property type="evidence" value="ECO:0007669"/>
    <property type="project" value="UniProtKB-KW"/>
</dbReference>
<organism evidence="6 7">
    <name type="scientific">Sulfobacillus benefaciens</name>
    <dbReference type="NCBI Taxonomy" id="453960"/>
    <lineage>
        <taxon>Bacteria</taxon>
        <taxon>Bacillati</taxon>
        <taxon>Bacillota</taxon>
        <taxon>Clostridia</taxon>
        <taxon>Eubacteriales</taxon>
        <taxon>Clostridiales Family XVII. Incertae Sedis</taxon>
        <taxon>Sulfobacillus</taxon>
    </lineage>
</organism>
<dbReference type="InterPro" id="IPR035472">
    <property type="entry name" value="RpiR-like_SIS"/>
</dbReference>
<dbReference type="Gene3D" id="3.40.50.10490">
    <property type="entry name" value="Glucose-6-phosphate isomerase like protein, domain 1"/>
    <property type="match status" value="1"/>
</dbReference>
<dbReference type="PANTHER" id="PTHR30514">
    <property type="entry name" value="GLUCOKINASE"/>
    <property type="match status" value="1"/>
</dbReference>
<reference evidence="6 7" key="1">
    <citation type="journal article" date="2014" name="BMC Genomics">
        <title>Comparison of environmental and isolate Sulfobacillus genomes reveals diverse carbon, sulfur, nitrogen, and hydrogen metabolisms.</title>
        <authorList>
            <person name="Justice N.B."/>
            <person name="Norman A."/>
            <person name="Brown C.T."/>
            <person name="Singh A."/>
            <person name="Thomas B.C."/>
            <person name="Banfield J.F."/>
        </authorList>
    </citation>
    <scope>NUCLEOTIDE SEQUENCE [LARGE SCALE GENOMIC DNA]</scope>
    <source>
        <strain evidence="6">AMDSBA1</strain>
    </source>
</reference>
<dbReference type="PROSITE" id="PS51464">
    <property type="entry name" value="SIS"/>
    <property type="match status" value="1"/>
</dbReference>
<comment type="caution">
    <text evidence="6">The sequence shown here is derived from an EMBL/GenBank/DDBJ whole genome shotgun (WGS) entry which is preliminary data.</text>
</comment>
<evidence type="ECO:0000256" key="3">
    <source>
        <dbReference type="ARBA" id="ARBA00023163"/>
    </source>
</evidence>
<keyword evidence="1" id="KW-0805">Transcription regulation</keyword>
<dbReference type="InterPro" id="IPR046348">
    <property type="entry name" value="SIS_dom_sf"/>
</dbReference>
<feature type="domain" description="SIS" evidence="5">
    <location>
        <begin position="145"/>
        <end position="298"/>
    </location>
</feature>
<dbReference type="CDD" id="cd05013">
    <property type="entry name" value="SIS_RpiR"/>
    <property type="match status" value="1"/>
</dbReference>
<dbReference type="SUPFAM" id="SSF46689">
    <property type="entry name" value="Homeodomain-like"/>
    <property type="match status" value="1"/>
</dbReference>
<dbReference type="EMBL" id="PXYT01000013">
    <property type="protein sequence ID" value="PSR30063.1"/>
    <property type="molecule type" value="Genomic_DNA"/>
</dbReference>
<dbReference type="InterPro" id="IPR000281">
    <property type="entry name" value="HTH_RpiR"/>
</dbReference>
<dbReference type="GO" id="GO:0003700">
    <property type="term" value="F:DNA-binding transcription factor activity"/>
    <property type="evidence" value="ECO:0007669"/>
    <property type="project" value="InterPro"/>
</dbReference>
<accession>A0A2T2X6D4</accession>
<protein>
    <submittedName>
        <fullName evidence="6">MurR/RpiR family transcriptional regulator</fullName>
    </submittedName>
</protein>
<name>A0A2T2X6D4_9FIRM</name>
<dbReference type="InterPro" id="IPR036388">
    <property type="entry name" value="WH-like_DNA-bd_sf"/>
</dbReference>
<dbReference type="AlphaFoldDB" id="A0A2T2X6D4"/>
<dbReference type="PROSITE" id="PS51071">
    <property type="entry name" value="HTH_RPIR"/>
    <property type="match status" value="1"/>
</dbReference>
<evidence type="ECO:0000256" key="1">
    <source>
        <dbReference type="ARBA" id="ARBA00023015"/>
    </source>
</evidence>
<evidence type="ECO:0000256" key="2">
    <source>
        <dbReference type="ARBA" id="ARBA00023125"/>
    </source>
</evidence>